<feature type="transmembrane region" description="Helical" evidence="5">
    <location>
        <begin position="530"/>
        <end position="549"/>
    </location>
</feature>
<dbReference type="InterPro" id="IPR007632">
    <property type="entry name" value="Anoctamin"/>
</dbReference>
<name>A0A9N8PQP0_9PEZI</name>
<feature type="transmembrane region" description="Helical" evidence="5">
    <location>
        <begin position="586"/>
        <end position="607"/>
    </location>
</feature>
<keyword evidence="2 5" id="KW-0812">Transmembrane</keyword>
<proteinExistence type="predicted"/>
<feature type="domain" description="Anoctamin transmembrane" evidence="6">
    <location>
        <begin position="183"/>
        <end position="655"/>
    </location>
</feature>
<dbReference type="EMBL" id="CAINUL010000002">
    <property type="protein sequence ID" value="CAD0108191.1"/>
    <property type="molecule type" value="Genomic_DNA"/>
</dbReference>
<evidence type="ECO:0000256" key="1">
    <source>
        <dbReference type="ARBA" id="ARBA00004141"/>
    </source>
</evidence>
<comment type="subcellular location">
    <subcellularLocation>
        <location evidence="1">Membrane</location>
        <topology evidence="1">Multi-pass membrane protein</topology>
    </subcellularLocation>
</comment>
<feature type="transmembrane region" description="Helical" evidence="5">
    <location>
        <begin position="191"/>
        <end position="219"/>
    </location>
</feature>
<dbReference type="GO" id="GO:0005254">
    <property type="term" value="F:chloride channel activity"/>
    <property type="evidence" value="ECO:0007669"/>
    <property type="project" value="TreeGrafter"/>
</dbReference>
<feature type="transmembrane region" description="Helical" evidence="5">
    <location>
        <begin position="225"/>
        <end position="241"/>
    </location>
</feature>
<dbReference type="GO" id="GO:0032541">
    <property type="term" value="C:cortical endoplasmic reticulum"/>
    <property type="evidence" value="ECO:0007669"/>
    <property type="project" value="TreeGrafter"/>
</dbReference>
<dbReference type="InterPro" id="IPR049452">
    <property type="entry name" value="Anoctamin_TM"/>
</dbReference>
<comment type="caution">
    <text evidence="8">The sequence shown here is derived from an EMBL/GenBank/DDBJ whole genome shotgun (WGS) entry which is preliminary data.</text>
</comment>
<dbReference type="GO" id="GO:0016020">
    <property type="term" value="C:membrane"/>
    <property type="evidence" value="ECO:0007669"/>
    <property type="project" value="UniProtKB-SubCell"/>
</dbReference>
<evidence type="ECO:0000256" key="3">
    <source>
        <dbReference type="ARBA" id="ARBA00022989"/>
    </source>
</evidence>
<feature type="transmembrane region" description="Helical" evidence="5">
    <location>
        <begin position="619"/>
        <end position="639"/>
    </location>
</feature>
<feature type="transmembrane region" description="Helical" evidence="5">
    <location>
        <begin position="298"/>
        <end position="322"/>
    </location>
</feature>
<keyword evidence="3 5" id="KW-1133">Transmembrane helix</keyword>
<dbReference type="Proteomes" id="UP000745764">
    <property type="component" value="Unassembled WGS sequence"/>
</dbReference>
<feature type="transmembrane region" description="Helical" evidence="5">
    <location>
        <begin position="334"/>
        <end position="353"/>
    </location>
</feature>
<keyword evidence="4 5" id="KW-0472">Membrane</keyword>
<evidence type="ECO:0000259" key="6">
    <source>
        <dbReference type="Pfam" id="PF04547"/>
    </source>
</evidence>
<accession>A0A9N8PQP0</accession>
<gene>
    <name evidence="8" type="ORF">AWRI4620_LOCUS2446</name>
</gene>
<protein>
    <recommendedName>
        <fullName evidence="10">DUF590-domain-containing protein</fullName>
    </recommendedName>
</protein>
<dbReference type="AlphaFoldDB" id="A0A9N8PQP0"/>
<dbReference type="Pfam" id="PF04547">
    <property type="entry name" value="Anoctamin"/>
    <property type="match status" value="1"/>
</dbReference>
<evidence type="ECO:0000256" key="2">
    <source>
        <dbReference type="ARBA" id="ARBA00022692"/>
    </source>
</evidence>
<reference evidence="8" key="1">
    <citation type="submission" date="2020-06" db="EMBL/GenBank/DDBJ databases">
        <authorList>
            <person name="Onetto C."/>
        </authorList>
    </citation>
    <scope>NUCLEOTIDE SEQUENCE</scope>
</reference>
<evidence type="ECO:0000313" key="9">
    <source>
        <dbReference type="Proteomes" id="UP000745764"/>
    </source>
</evidence>
<keyword evidence="9" id="KW-1185">Reference proteome</keyword>
<dbReference type="Pfam" id="PF20877">
    <property type="entry name" value="Anoctamin_N"/>
    <property type="match status" value="1"/>
</dbReference>
<feature type="transmembrane region" description="Helical" evidence="5">
    <location>
        <begin position="446"/>
        <end position="467"/>
    </location>
</feature>
<dbReference type="InterPro" id="IPR049456">
    <property type="entry name" value="Anoctamin_N_fung"/>
</dbReference>
<evidence type="ECO:0000259" key="7">
    <source>
        <dbReference type="Pfam" id="PF20877"/>
    </source>
</evidence>
<evidence type="ECO:0000256" key="5">
    <source>
        <dbReference type="SAM" id="Phobius"/>
    </source>
</evidence>
<dbReference type="OrthoDB" id="296386at2759"/>
<feature type="transmembrane region" description="Helical" evidence="5">
    <location>
        <begin position="381"/>
        <end position="402"/>
    </location>
</feature>
<evidence type="ECO:0008006" key="10">
    <source>
        <dbReference type="Google" id="ProtNLM"/>
    </source>
</evidence>
<dbReference type="PANTHER" id="PTHR12308">
    <property type="entry name" value="ANOCTAMIN"/>
    <property type="match status" value="1"/>
</dbReference>
<feature type="domain" description="Anoctamin alpha-beta plait" evidence="7">
    <location>
        <begin position="26"/>
        <end position="150"/>
    </location>
</feature>
<evidence type="ECO:0000256" key="4">
    <source>
        <dbReference type="ARBA" id="ARBA00023136"/>
    </source>
</evidence>
<organism evidence="8 9">
    <name type="scientific">Aureobasidium uvarum</name>
    <dbReference type="NCBI Taxonomy" id="2773716"/>
    <lineage>
        <taxon>Eukaryota</taxon>
        <taxon>Fungi</taxon>
        <taxon>Dikarya</taxon>
        <taxon>Ascomycota</taxon>
        <taxon>Pezizomycotina</taxon>
        <taxon>Dothideomycetes</taxon>
        <taxon>Dothideomycetidae</taxon>
        <taxon>Dothideales</taxon>
        <taxon>Saccotheciaceae</taxon>
        <taxon>Aureobasidium</taxon>
    </lineage>
</organism>
<sequence length="740" mass="84236">MASSPAVSMSAIFKDNDKGTKTNMETDYVIVFRFATTSKAEAGKKFALLVERLAKVGLATEVRNGDNHSLLIFVKVASEEHVNAEVYRSRVKDWIHGVRSAAPQKETKKAIEEEPLHEAERYRIIYRMITNSEEEGGAGITPKEGEWKNVESIFALHDYAYNKEWIKRWTKKYLLEPEDLDEIRNRLGEKIAFYFAFTQSYFTFLVFPAAFGATAWLLLGKFSPVYAIVSTLWCIVFVEFWKHQEVELGVRWGVRGVSNIQTKRRHFEHEHEGTDPITGEKMQIFPATKRLQRQLLQVPFAIAAATVLGSLIATCFGIEIFISEIYSGPLKSVLVFLPTIILTTVMPVLNGILTTFAERLTKFENYETDDAYEYAMTQKIFVLNFITSYLPVFLTAFVYVPFGSVVVPFLDVFSLTARPFAQNEKQLQAPQAGSFVINPDRLRKQIIYFTVTAQIVNLGMEIVVPYLKRQGFTKYKEMQSERAAKNGRPVAAPVESDNPDEAAFLTRVRREAELDVYNVTSDLREMVVQFGYLALFSTVWPLTAVSFLANNWLELRADAVKICIEMQRPIPERADTIGPWLDSLAFLSWLGSITTAALVYLFSNDGLGPDGTPKNIRGWALLLTIFFAEHSYLLIRWAVHLGISKIDSPGRQKERRDRYLVRQRYFSESISESQKLPAVGKFGEKITRESLEEEARASSLKSSRLEDRFWARQRNWHETAQVGAGLIDKAAPTPEVKKMQ</sequence>
<evidence type="ECO:0000313" key="8">
    <source>
        <dbReference type="EMBL" id="CAD0108191.1"/>
    </source>
</evidence>
<dbReference type="PANTHER" id="PTHR12308:SF73">
    <property type="entry name" value="ANOCTAMIN"/>
    <property type="match status" value="1"/>
</dbReference>